<name>A0A7X5RMB2_9ALTE</name>
<feature type="coiled-coil region" evidence="1">
    <location>
        <begin position="154"/>
        <end position="188"/>
    </location>
</feature>
<proteinExistence type="predicted"/>
<keyword evidence="1" id="KW-0175">Coiled coil</keyword>
<dbReference type="AlphaFoldDB" id="A0A7X5RMB2"/>
<evidence type="ECO:0000313" key="3">
    <source>
        <dbReference type="Proteomes" id="UP000470213"/>
    </source>
</evidence>
<evidence type="ECO:0000313" key="2">
    <source>
        <dbReference type="EMBL" id="NDV92792.1"/>
    </source>
</evidence>
<dbReference type="RefSeq" id="WP_163087842.1">
    <property type="nucleotide sequence ID" value="NZ_JAAAWN010000029.1"/>
</dbReference>
<keyword evidence="3" id="KW-1185">Reference proteome</keyword>
<dbReference type="EMBL" id="JAAAWN010000029">
    <property type="protein sequence ID" value="NDV92792.1"/>
    <property type="molecule type" value="Genomic_DNA"/>
</dbReference>
<dbReference type="Proteomes" id="UP000470213">
    <property type="component" value="Unassembled WGS sequence"/>
</dbReference>
<organism evidence="2 3">
    <name type="scientific">Alteromonas profundi</name>
    <dbReference type="NCBI Taxonomy" id="2696062"/>
    <lineage>
        <taxon>Bacteria</taxon>
        <taxon>Pseudomonadati</taxon>
        <taxon>Pseudomonadota</taxon>
        <taxon>Gammaproteobacteria</taxon>
        <taxon>Alteromonadales</taxon>
        <taxon>Alteromonadaceae</taxon>
        <taxon>Alteromonas/Salinimonas group</taxon>
        <taxon>Alteromonas</taxon>
    </lineage>
</organism>
<sequence>MKISEFDIENWQLEVETTPEWLNPGVEELFFSQFNKLVEEVKSFVSNCPTPSLLSISSYQVSNSDVTTALGKSRSALRRERYPKLFVYFEETNEFLCAYWHHHCAKKARPAKPLKNSVPLEENKSLKREIQKIKHLMHRRFLEQLISNTDNMELVDKVGKIEDLELRNAELERQVARLTYQLRNTLKRI</sequence>
<accession>A0A7X5RMB2</accession>
<comment type="caution">
    <text evidence="2">The sequence shown here is derived from an EMBL/GenBank/DDBJ whole genome shotgun (WGS) entry which is preliminary data.</text>
</comment>
<reference evidence="2 3" key="1">
    <citation type="submission" date="2020-01" db="EMBL/GenBank/DDBJ databases">
        <authorList>
            <person name="Chen J."/>
            <person name="Zhu S."/>
            <person name="Yang J."/>
        </authorList>
    </citation>
    <scope>NUCLEOTIDE SEQUENCE [LARGE SCALE GENOMIC DNA]</scope>
    <source>
        <strain evidence="2 3">345S023</strain>
    </source>
</reference>
<evidence type="ECO:0000256" key="1">
    <source>
        <dbReference type="SAM" id="Coils"/>
    </source>
</evidence>
<protein>
    <submittedName>
        <fullName evidence="2">Uncharacterized protein</fullName>
    </submittedName>
</protein>
<gene>
    <name evidence="2" type="ORF">GTH32_16600</name>
</gene>